<dbReference type="EMBL" id="VNJK01000001">
    <property type="protein sequence ID" value="TVX93521.1"/>
    <property type="molecule type" value="Genomic_DNA"/>
</dbReference>
<keyword evidence="4" id="KW-1185">Reference proteome</keyword>
<dbReference type="OrthoDB" id="9797498at2"/>
<reference evidence="3 4" key="1">
    <citation type="submission" date="2019-07" db="EMBL/GenBank/DDBJ databases">
        <authorList>
            <person name="Kim J."/>
        </authorList>
    </citation>
    <scope>NUCLEOTIDE SEQUENCE [LARGE SCALE GENOMIC DNA]</scope>
    <source>
        <strain evidence="3 4">N4</strain>
    </source>
</reference>
<dbReference type="Pfam" id="PF01979">
    <property type="entry name" value="Amidohydro_1"/>
    <property type="match status" value="1"/>
</dbReference>
<gene>
    <name evidence="3" type="ORF">FPZ44_10925</name>
</gene>
<dbReference type="PANTHER" id="PTHR43135:SF3">
    <property type="entry name" value="ALPHA-D-RIBOSE 1-METHYLPHOSPHONATE 5-TRIPHOSPHATE DIPHOSPHATASE"/>
    <property type="match status" value="1"/>
</dbReference>
<proteinExistence type="predicted"/>
<accession>A0A559J109</accession>
<evidence type="ECO:0000256" key="1">
    <source>
        <dbReference type="SAM" id="MobiDB-lite"/>
    </source>
</evidence>
<dbReference type="SUPFAM" id="SSF51556">
    <property type="entry name" value="Metallo-dependent hydrolases"/>
    <property type="match status" value="1"/>
</dbReference>
<dbReference type="InterPro" id="IPR006680">
    <property type="entry name" value="Amidohydro-rel"/>
</dbReference>
<dbReference type="Gene3D" id="2.30.40.10">
    <property type="entry name" value="Urease, subunit C, domain 1"/>
    <property type="match status" value="1"/>
</dbReference>
<dbReference type="SUPFAM" id="SSF51338">
    <property type="entry name" value="Composite domain of metallo-dependent hydrolases"/>
    <property type="match status" value="1"/>
</dbReference>
<dbReference type="Gene3D" id="3.40.50.10910">
    <property type="entry name" value="Amidohydrolase"/>
    <property type="match status" value="1"/>
</dbReference>
<dbReference type="AlphaFoldDB" id="A0A559J109"/>
<evidence type="ECO:0000259" key="2">
    <source>
        <dbReference type="Pfam" id="PF01979"/>
    </source>
</evidence>
<dbReference type="Gene3D" id="1.20.58.520">
    <property type="entry name" value="Amidohydrolase"/>
    <property type="match status" value="1"/>
</dbReference>
<organism evidence="3 4">
    <name type="scientific">Paenibacillus agilis</name>
    <dbReference type="NCBI Taxonomy" id="3020863"/>
    <lineage>
        <taxon>Bacteria</taxon>
        <taxon>Bacillati</taxon>
        <taxon>Bacillota</taxon>
        <taxon>Bacilli</taxon>
        <taxon>Bacillales</taxon>
        <taxon>Paenibacillaceae</taxon>
        <taxon>Paenibacillus</taxon>
    </lineage>
</organism>
<dbReference type="Gene3D" id="3.30.110.90">
    <property type="entry name" value="Amidohydrolase"/>
    <property type="match status" value="1"/>
</dbReference>
<dbReference type="GO" id="GO:0016810">
    <property type="term" value="F:hydrolase activity, acting on carbon-nitrogen (but not peptide) bonds"/>
    <property type="evidence" value="ECO:0007669"/>
    <property type="project" value="InterPro"/>
</dbReference>
<protein>
    <submittedName>
        <fullName evidence="3">Amidohydrolase family protein</fullName>
    </submittedName>
</protein>
<comment type="caution">
    <text evidence="3">The sequence shown here is derived from an EMBL/GenBank/DDBJ whole genome shotgun (WGS) entry which is preliminary data.</text>
</comment>
<dbReference type="InterPro" id="IPR032466">
    <property type="entry name" value="Metal_Hydrolase"/>
</dbReference>
<dbReference type="PANTHER" id="PTHR43135">
    <property type="entry name" value="ALPHA-D-RIBOSE 1-METHYLPHOSPHONATE 5-TRIPHOSPHATE DIPHOSPHATASE"/>
    <property type="match status" value="1"/>
</dbReference>
<feature type="domain" description="Amidohydrolase-related" evidence="2">
    <location>
        <begin position="359"/>
        <end position="460"/>
    </location>
</feature>
<name>A0A559J109_9BACL</name>
<feature type="region of interest" description="Disordered" evidence="1">
    <location>
        <begin position="484"/>
        <end position="503"/>
    </location>
</feature>
<evidence type="ECO:0000313" key="3">
    <source>
        <dbReference type="EMBL" id="TVX93521.1"/>
    </source>
</evidence>
<dbReference type="Proteomes" id="UP000318102">
    <property type="component" value="Unassembled WGS sequence"/>
</dbReference>
<evidence type="ECO:0000313" key="4">
    <source>
        <dbReference type="Proteomes" id="UP000318102"/>
    </source>
</evidence>
<sequence length="503" mass="56268">MKRSWFVVKIKACRNSISWVLAIVFIIGLFGNAGLSHASLEPSTKSKHSLVIQHATVVDVRSGKLIQNQTIIVNGNKISYIGNGEDVTLPKNAKVRDATGQYVIPGLWDMHVHLLKDYKHAFPLFLAHGVTGIRDLGTDMSHIELWKKAIQNGMPAPRTVYTGAILNQGVHVPFHFDLKTEQEARKAVRSIAEKGGDFVKVYSGLPRSIYNVVIDEARKYRLPVTGHLPFQVRAIDGVRMGQKSMEHLNGLFIATSSKEAELLKKPDLPKRYFEYEMIANKHYDSKVAAKLFNEFAENEVWQVPTLITPINMAKLEIDPRAKYVPPAIQKEWITFIKTMKDTKELKLNVEYAKMMGGLVEKMNDAGVPIMAGTDSATLIPNSIFGSSLHDELQLLVKNGLSPLQALQTATINPARYFERVYELGTVEEGKLADLVVLEANPLEDIRNTARISAVVFNGKLMEKKELAKAIKTYDLVKMEDVKLEPKQTKPSNSSLHHHGLHAH</sequence>
<dbReference type="InterPro" id="IPR011059">
    <property type="entry name" value="Metal-dep_hydrolase_composite"/>
</dbReference>
<dbReference type="InterPro" id="IPR051781">
    <property type="entry name" value="Metallo-dep_Hydrolase"/>
</dbReference>